<evidence type="ECO:0000313" key="3">
    <source>
        <dbReference type="Proteomes" id="UP000324832"/>
    </source>
</evidence>
<dbReference type="EMBL" id="FZQP02003501">
    <property type="protein sequence ID" value="VVC98366.1"/>
    <property type="molecule type" value="Genomic_DNA"/>
</dbReference>
<dbReference type="AlphaFoldDB" id="A0A5E4QM18"/>
<dbReference type="PANTHER" id="PTHR47272:SF1">
    <property type="entry name" value="PIGGYBAC TRANSPOSABLE ELEMENT-DERIVED PROTEIN 3-LIKE"/>
    <property type="match status" value="1"/>
</dbReference>
<proteinExistence type="predicted"/>
<feature type="domain" description="PiggyBac transposable element-derived protein" evidence="1">
    <location>
        <begin position="5"/>
        <end position="88"/>
    </location>
</feature>
<keyword evidence="3" id="KW-1185">Reference proteome</keyword>
<accession>A0A5E4QM18</accession>
<reference evidence="2 3" key="1">
    <citation type="submission" date="2017-07" db="EMBL/GenBank/DDBJ databases">
        <authorList>
            <person name="Talla V."/>
            <person name="Backstrom N."/>
        </authorList>
    </citation>
    <scope>NUCLEOTIDE SEQUENCE [LARGE SCALE GENOMIC DNA]</scope>
</reference>
<gene>
    <name evidence="2" type="ORF">LSINAPIS_LOCUS9455</name>
</gene>
<evidence type="ECO:0000313" key="2">
    <source>
        <dbReference type="EMBL" id="VVC98366.1"/>
    </source>
</evidence>
<sequence length="100" mass="11754">MNKPKNCNDVFYKVRPIYEAIRKQCLQLPLEKELCVDEQIVPLTEKHTAKQFKKGKPSQWGFKLFFMCGKTGRTYDFLIYQSSTPELDKTLTKKLVSVYL</sequence>
<protein>
    <recommendedName>
        <fullName evidence="1">PiggyBac transposable element-derived protein domain-containing protein</fullName>
    </recommendedName>
</protein>
<organism evidence="2 3">
    <name type="scientific">Leptidea sinapis</name>
    <dbReference type="NCBI Taxonomy" id="189913"/>
    <lineage>
        <taxon>Eukaryota</taxon>
        <taxon>Metazoa</taxon>
        <taxon>Ecdysozoa</taxon>
        <taxon>Arthropoda</taxon>
        <taxon>Hexapoda</taxon>
        <taxon>Insecta</taxon>
        <taxon>Pterygota</taxon>
        <taxon>Neoptera</taxon>
        <taxon>Endopterygota</taxon>
        <taxon>Lepidoptera</taxon>
        <taxon>Glossata</taxon>
        <taxon>Ditrysia</taxon>
        <taxon>Papilionoidea</taxon>
        <taxon>Pieridae</taxon>
        <taxon>Dismorphiinae</taxon>
        <taxon>Leptidea</taxon>
    </lineage>
</organism>
<dbReference type="InterPro" id="IPR029526">
    <property type="entry name" value="PGBD"/>
</dbReference>
<evidence type="ECO:0000259" key="1">
    <source>
        <dbReference type="Pfam" id="PF13843"/>
    </source>
</evidence>
<dbReference type="Proteomes" id="UP000324832">
    <property type="component" value="Unassembled WGS sequence"/>
</dbReference>
<dbReference type="Pfam" id="PF13843">
    <property type="entry name" value="DDE_Tnp_1_7"/>
    <property type="match status" value="1"/>
</dbReference>
<dbReference type="PANTHER" id="PTHR47272">
    <property type="entry name" value="DDE_TNP_1_7 DOMAIN-CONTAINING PROTEIN"/>
    <property type="match status" value="1"/>
</dbReference>
<name>A0A5E4QM18_9NEOP</name>